<dbReference type="GO" id="GO:0005634">
    <property type="term" value="C:nucleus"/>
    <property type="evidence" value="ECO:0007669"/>
    <property type="project" value="UniProtKB-SubCell"/>
</dbReference>
<feature type="domain" description="RED-like N-terminal" evidence="4">
    <location>
        <begin position="86"/>
        <end position="227"/>
    </location>
</feature>
<accession>A0A146FV98</accession>
<feature type="compositionally biased region" description="Polar residues" evidence="3">
    <location>
        <begin position="415"/>
        <end position="430"/>
    </location>
</feature>
<feature type="compositionally biased region" description="Acidic residues" evidence="3">
    <location>
        <begin position="509"/>
        <end position="519"/>
    </location>
</feature>
<comment type="subcellular location">
    <subcellularLocation>
        <location evidence="1">Nucleus</location>
    </subcellularLocation>
</comment>
<feature type="compositionally biased region" description="Gly residues" evidence="3">
    <location>
        <begin position="323"/>
        <end position="332"/>
    </location>
</feature>
<evidence type="ECO:0000313" key="5">
    <source>
        <dbReference type="EMBL" id="GAT29674.1"/>
    </source>
</evidence>
<reference evidence="5 6" key="1">
    <citation type="journal article" date="2016" name="DNA Res.">
        <title>Genome sequence of Aspergillus luchuensis NBRC 4314.</title>
        <authorList>
            <person name="Yamada O."/>
            <person name="Machida M."/>
            <person name="Hosoyama A."/>
            <person name="Goto M."/>
            <person name="Takahashi T."/>
            <person name="Futagami T."/>
            <person name="Yamagata Y."/>
            <person name="Takeuchi M."/>
            <person name="Kobayashi T."/>
            <person name="Koike H."/>
            <person name="Abe K."/>
            <person name="Asai K."/>
            <person name="Arita M."/>
            <person name="Fujita N."/>
            <person name="Fukuda K."/>
            <person name="Higa K."/>
            <person name="Horikawa H."/>
            <person name="Ishikawa T."/>
            <person name="Jinno K."/>
            <person name="Kato Y."/>
            <person name="Kirimura K."/>
            <person name="Mizutani O."/>
            <person name="Nakasone K."/>
            <person name="Sano M."/>
            <person name="Shiraishi Y."/>
            <person name="Tsukahara M."/>
            <person name="Gomi K."/>
        </authorList>
    </citation>
    <scope>NUCLEOTIDE SEQUENCE [LARGE SCALE GENOMIC DNA]</scope>
    <source>
        <strain evidence="5 6">RIB 2604</strain>
    </source>
</reference>
<dbReference type="Pfam" id="PF07808">
    <property type="entry name" value="RED_N"/>
    <property type="match status" value="1"/>
</dbReference>
<name>A0A146FV98_ASPKA</name>
<evidence type="ECO:0000259" key="4">
    <source>
        <dbReference type="Pfam" id="PF07808"/>
    </source>
</evidence>
<organism evidence="5 6">
    <name type="scientific">Aspergillus kawachii</name>
    <name type="common">White koji mold</name>
    <name type="synonym">Aspergillus awamori var. kawachi</name>
    <dbReference type="NCBI Taxonomy" id="1069201"/>
    <lineage>
        <taxon>Eukaryota</taxon>
        <taxon>Fungi</taxon>
        <taxon>Dikarya</taxon>
        <taxon>Ascomycota</taxon>
        <taxon>Pezizomycotina</taxon>
        <taxon>Eurotiomycetes</taxon>
        <taxon>Eurotiomycetidae</taxon>
        <taxon>Eurotiales</taxon>
        <taxon>Aspergillaceae</taxon>
        <taxon>Aspergillus</taxon>
        <taxon>Aspergillus subgen. Circumdati</taxon>
    </lineage>
</organism>
<feature type="compositionally biased region" description="Basic and acidic residues" evidence="3">
    <location>
        <begin position="211"/>
        <end position="220"/>
    </location>
</feature>
<feature type="region of interest" description="Disordered" evidence="3">
    <location>
        <begin position="456"/>
        <end position="557"/>
    </location>
</feature>
<feature type="compositionally biased region" description="Basic and acidic residues" evidence="3">
    <location>
        <begin position="538"/>
        <end position="557"/>
    </location>
</feature>
<comment type="caution">
    <text evidence="5">The sequence shown here is derived from an EMBL/GenBank/DDBJ whole genome shotgun (WGS) entry which is preliminary data.</text>
</comment>
<feature type="region of interest" description="Disordered" evidence="3">
    <location>
        <begin position="259"/>
        <end position="443"/>
    </location>
</feature>
<feature type="compositionally biased region" description="Low complexity" evidence="3">
    <location>
        <begin position="456"/>
        <end position="468"/>
    </location>
</feature>
<feature type="compositionally biased region" description="Basic and acidic residues" evidence="3">
    <location>
        <begin position="484"/>
        <end position="494"/>
    </location>
</feature>
<feature type="region of interest" description="Disordered" evidence="3">
    <location>
        <begin position="77"/>
        <end position="129"/>
    </location>
</feature>
<feature type="compositionally biased region" description="Basic and acidic residues" evidence="3">
    <location>
        <begin position="187"/>
        <end position="203"/>
    </location>
</feature>
<reference evidence="6" key="2">
    <citation type="submission" date="2016-02" db="EMBL/GenBank/DDBJ databases">
        <title>Genome sequencing of Aspergillus luchuensis NBRC 4314.</title>
        <authorList>
            <person name="Yamada O."/>
        </authorList>
    </citation>
    <scope>NUCLEOTIDE SEQUENCE [LARGE SCALE GENOMIC DNA]</scope>
    <source>
        <strain evidence="6">RIB 2604</strain>
    </source>
</reference>
<sequence>MNNDQFRRLVLDNPSSKPAAKSTSPDASSPSQQQPRKSIGNATPAAGALGSRLRSSIPMTPRALTNVDFARQLAEYRREAQPASKKFKSSAAPKGTKLPSGYQDRAALLRQKEEAEEGGDSGGDVSDLEKRVKALEEMVKLGQIDQGTFEKLRAEMGVGGDLKSTHMVKGLDWELLRRVKGGEDVDVLEKEGEKGEGKEKEDVADVDEELDRVLGEKGEGVDALTAAPKENKEKKKGVMAQRKSRDEILRELKASRAAAAAEAAKPAEPALGTKFKRIGGESKAEKKRWVEQDENGRRKEILQITDAEGKTKRKVRWLDKPGEVGGGAGDGPAGLLMPDKDAKPLGMEVPAEVATKAPAPAEDDDDDIFAGVGDDYNPLGDLPDDDDSSDESEDGEKPKVTEPAPATGDTKKPEVTTSRPRNYFSTSTTDEVPEVDRSNPLAKDPTLLAALKRAAALRQSEEAGAANADAEDVDDETALRRKRFLEEARRREALDAMDMDMGFGGSRNDDDEEDEEVVLETEGRGGKKRKRGPKKKKGDKDSVTDVMRVLEGRKKDDRCIVPETRKYSVRLSSFRSSK</sequence>
<feature type="region of interest" description="Disordered" evidence="3">
    <location>
        <begin position="187"/>
        <end position="245"/>
    </location>
</feature>
<dbReference type="EMBL" id="BCWF01000030">
    <property type="protein sequence ID" value="GAT29674.1"/>
    <property type="molecule type" value="Genomic_DNA"/>
</dbReference>
<dbReference type="AlphaFoldDB" id="A0A146FV98"/>
<feature type="compositionally biased region" description="Basic and acidic residues" evidence="3">
    <location>
        <begin position="1"/>
        <end position="10"/>
    </location>
</feature>
<evidence type="ECO:0000256" key="3">
    <source>
        <dbReference type="SAM" id="MobiDB-lite"/>
    </source>
</evidence>
<protein>
    <submittedName>
        <fullName evidence="5">Similar to An03g03760</fullName>
    </submittedName>
</protein>
<feature type="compositionally biased region" description="Basic residues" evidence="3">
    <location>
        <begin position="526"/>
        <end position="537"/>
    </location>
</feature>
<feature type="compositionally biased region" description="Acidic residues" evidence="3">
    <location>
        <begin position="382"/>
        <end position="394"/>
    </location>
</feature>
<evidence type="ECO:0000256" key="1">
    <source>
        <dbReference type="ARBA" id="ARBA00004123"/>
    </source>
</evidence>
<dbReference type="VEuPathDB" id="FungiDB:ASPFODRAFT_63911"/>
<feature type="region of interest" description="Disordered" evidence="3">
    <location>
        <begin position="1"/>
        <end position="62"/>
    </location>
</feature>
<dbReference type="PANTHER" id="PTHR12765">
    <property type="entry name" value="RED PROTEIN IK FACTOR CYTOKINE IK"/>
    <property type="match status" value="1"/>
</dbReference>
<evidence type="ECO:0000256" key="2">
    <source>
        <dbReference type="ARBA" id="ARBA00023242"/>
    </source>
</evidence>
<proteinExistence type="predicted"/>
<gene>
    <name evidence="5" type="ORF">RIB2604_03100060</name>
</gene>
<dbReference type="InterPro" id="IPR039896">
    <property type="entry name" value="Red-like"/>
</dbReference>
<feature type="compositionally biased region" description="Low complexity" evidence="3">
    <location>
        <begin position="259"/>
        <end position="271"/>
    </location>
</feature>
<feature type="compositionally biased region" description="Low complexity" evidence="3">
    <location>
        <begin position="14"/>
        <end position="35"/>
    </location>
</feature>
<feature type="compositionally biased region" description="Basic and acidic residues" evidence="3">
    <location>
        <begin position="278"/>
        <end position="301"/>
    </location>
</feature>
<keyword evidence="2" id="KW-0539">Nucleus</keyword>
<feature type="compositionally biased region" description="Low complexity" evidence="3">
    <location>
        <begin position="369"/>
        <end position="381"/>
    </location>
</feature>
<evidence type="ECO:0000313" key="6">
    <source>
        <dbReference type="Proteomes" id="UP000075230"/>
    </source>
</evidence>
<dbReference type="InterPro" id="IPR012916">
    <property type="entry name" value="RED_N"/>
</dbReference>
<dbReference type="Proteomes" id="UP000075230">
    <property type="component" value="Unassembled WGS sequence"/>
</dbReference>